<dbReference type="PANTHER" id="PTHR12526:SF635">
    <property type="entry name" value="GLYCOSYL TRANSFERASE GROUP 1"/>
    <property type="match status" value="1"/>
</dbReference>
<evidence type="ECO:0000259" key="3">
    <source>
        <dbReference type="Pfam" id="PF00534"/>
    </source>
</evidence>
<dbReference type="Pfam" id="PF00534">
    <property type="entry name" value="Glycos_transf_1"/>
    <property type="match status" value="1"/>
</dbReference>
<dbReference type="InterPro" id="IPR001296">
    <property type="entry name" value="Glyco_trans_1"/>
</dbReference>
<comment type="caution">
    <text evidence="5">The sequence shown here is derived from an EMBL/GenBank/DDBJ whole genome shotgun (WGS) entry which is preliminary data.</text>
</comment>
<gene>
    <name evidence="5" type="ORF">GCM10022288_09580</name>
</gene>
<feature type="domain" description="Glycosyltransferase subfamily 4-like N-terminal" evidence="4">
    <location>
        <begin position="22"/>
        <end position="204"/>
    </location>
</feature>
<keyword evidence="2" id="KW-0808">Transferase</keyword>
<dbReference type="Gene3D" id="3.40.50.2000">
    <property type="entry name" value="Glycogen Phosphorylase B"/>
    <property type="match status" value="2"/>
</dbReference>
<evidence type="ECO:0000256" key="2">
    <source>
        <dbReference type="ARBA" id="ARBA00022679"/>
    </source>
</evidence>
<dbReference type="SUPFAM" id="SSF53756">
    <property type="entry name" value="UDP-Glycosyltransferase/glycogen phosphorylase"/>
    <property type="match status" value="1"/>
</dbReference>
<dbReference type="Proteomes" id="UP001500213">
    <property type="component" value="Unassembled WGS sequence"/>
</dbReference>
<sequence>MKISMISEHASPLAVLGGADAGGQNVHVAELALALGRRGDEVTVYTRRDAAELDDRVPLGPGVEVVNVTAGPAEPVERDRMLPHMVALAEGVAADWAERGAPELVHSHFWMSGLAALDAVARTEARTGARVPTVHTFHALGSVKRRHQGAADTSPAERVWLEPRVGREADAIIATCTDEVNELSALGIDGAKTTVIPCGVDLDRFAARGQRALRFVRPTVAVVGRIVPRKGTDLVISALAELADRGVDDVDLIVVGGPDAAGSGLLADAEIARLAEIACALGVGDRVRFLGRVPQQELPAVLRSVDAVVCTPWYEPFGIVPLEAMACGVPVVAAAVGGLQDTVVDGVTGLHVPPRDPAAIADALGRLLPDARRRAALGRAGRARVESEYTWTSVADRTAAVYRRLIENVARPLAGAGRGR</sequence>
<reference evidence="6" key="1">
    <citation type="journal article" date="2019" name="Int. J. Syst. Evol. Microbiol.">
        <title>The Global Catalogue of Microorganisms (GCM) 10K type strain sequencing project: providing services to taxonomists for standard genome sequencing and annotation.</title>
        <authorList>
            <consortium name="The Broad Institute Genomics Platform"/>
            <consortium name="The Broad Institute Genome Sequencing Center for Infectious Disease"/>
            <person name="Wu L."/>
            <person name="Ma J."/>
        </authorList>
    </citation>
    <scope>NUCLEOTIDE SEQUENCE [LARGE SCALE GENOMIC DNA]</scope>
    <source>
        <strain evidence="6">JCM 17593</strain>
    </source>
</reference>
<dbReference type="RefSeq" id="WP_344774382.1">
    <property type="nucleotide sequence ID" value="NZ_BAABBX010000006.1"/>
</dbReference>
<dbReference type="PANTHER" id="PTHR12526">
    <property type="entry name" value="GLYCOSYLTRANSFERASE"/>
    <property type="match status" value="1"/>
</dbReference>
<accession>A0ABP8AMD3</accession>
<evidence type="ECO:0000256" key="1">
    <source>
        <dbReference type="ARBA" id="ARBA00022676"/>
    </source>
</evidence>
<organism evidence="5 6">
    <name type="scientific">Gryllotalpicola kribbensis</name>
    <dbReference type="NCBI Taxonomy" id="993084"/>
    <lineage>
        <taxon>Bacteria</taxon>
        <taxon>Bacillati</taxon>
        <taxon>Actinomycetota</taxon>
        <taxon>Actinomycetes</taxon>
        <taxon>Micrococcales</taxon>
        <taxon>Microbacteriaceae</taxon>
        <taxon>Gryllotalpicola</taxon>
    </lineage>
</organism>
<name>A0ABP8AMD3_9MICO</name>
<evidence type="ECO:0000259" key="4">
    <source>
        <dbReference type="Pfam" id="PF13439"/>
    </source>
</evidence>
<evidence type="ECO:0000313" key="6">
    <source>
        <dbReference type="Proteomes" id="UP001500213"/>
    </source>
</evidence>
<dbReference type="EMBL" id="BAABBX010000006">
    <property type="protein sequence ID" value="GAA4186295.1"/>
    <property type="molecule type" value="Genomic_DNA"/>
</dbReference>
<evidence type="ECO:0000313" key="5">
    <source>
        <dbReference type="EMBL" id="GAA4186295.1"/>
    </source>
</evidence>
<keyword evidence="1" id="KW-0328">Glycosyltransferase</keyword>
<proteinExistence type="predicted"/>
<feature type="domain" description="Glycosyl transferase family 1" evidence="3">
    <location>
        <begin position="217"/>
        <end position="383"/>
    </location>
</feature>
<dbReference type="Pfam" id="PF13439">
    <property type="entry name" value="Glyco_transf_4"/>
    <property type="match status" value="1"/>
</dbReference>
<keyword evidence="6" id="KW-1185">Reference proteome</keyword>
<dbReference type="InterPro" id="IPR028098">
    <property type="entry name" value="Glyco_trans_4-like_N"/>
</dbReference>
<protein>
    <submittedName>
        <fullName evidence="5">Glycosyltransferase family 1 protein</fullName>
    </submittedName>
</protein>